<sequence>MLIKLWLQVKRSLWRAEGEKSNMLQALKFANFTKLLAGRLISNIGDSFYMLSAMWLVYDLGGSTFYSGLAVFLTSIPRIVQFLYGPLIDRWPLKNMLVVTQLTQAILLLILPLSYWLDFISVTLVLILLPIIAVLNQFIFPAQMSALPKVLPKEHLTAGNAWFSAANQGSEAVFNALGGVLIALIGIVSMFMMNSVLFLLASLIFMTLRPIPSNMEGKSGGKGEGNGLSGEEVVRRTASKLSFRQYVKELMEGVAVLRHPYIIRLLAGMIVINCAGGAVFAVLPGLAQSSDWYGMMLASVAVFSMVGVLLAPHLRPETLPMGAMYIGAFLWCGLAWFAAAQVSSMWLAVLLYGMGWVPTAITNIIAMVFMQNLIPAHLLGRVMAAVGSIGAVAMPIGALLGGIGGAALSSAAVLMISGLLVVLVAVVWLIDPVTRRMGAVTKMDTTMFFPQQGSIGEERVSLS</sequence>
<comment type="caution">
    <text evidence="7">The sequence shown here is derived from an EMBL/GenBank/DDBJ whole genome shotgun (WGS) entry which is preliminary data.</text>
</comment>
<evidence type="ECO:0000313" key="7">
    <source>
        <dbReference type="EMBL" id="MBD8499868.1"/>
    </source>
</evidence>
<evidence type="ECO:0000256" key="6">
    <source>
        <dbReference type="SAM" id="Phobius"/>
    </source>
</evidence>
<feature type="transmembrane region" description="Helical" evidence="6">
    <location>
        <begin position="292"/>
        <end position="311"/>
    </location>
</feature>
<dbReference type="Proteomes" id="UP000634529">
    <property type="component" value="Unassembled WGS sequence"/>
</dbReference>
<gene>
    <name evidence="7" type="ORF">IFO66_16360</name>
</gene>
<dbReference type="SUPFAM" id="SSF103473">
    <property type="entry name" value="MFS general substrate transporter"/>
    <property type="match status" value="1"/>
</dbReference>
<feature type="transmembrane region" description="Helical" evidence="6">
    <location>
        <begin position="323"/>
        <end position="339"/>
    </location>
</feature>
<dbReference type="PANTHER" id="PTHR23513:SF6">
    <property type="entry name" value="MAJOR FACILITATOR SUPERFAMILY ASSOCIATED DOMAIN-CONTAINING PROTEIN"/>
    <property type="match status" value="1"/>
</dbReference>
<feature type="transmembrane region" description="Helical" evidence="6">
    <location>
        <begin position="382"/>
        <end position="400"/>
    </location>
</feature>
<feature type="transmembrane region" description="Helical" evidence="6">
    <location>
        <begin position="406"/>
        <end position="430"/>
    </location>
</feature>
<keyword evidence="5 6" id="KW-0472">Membrane</keyword>
<evidence type="ECO:0000256" key="1">
    <source>
        <dbReference type="ARBA" id="ARBA00004651"/>
    </source>
</evidence>
<keyword evidence="4 6" id="KW-1133">Transmembrane helix</keyword>
<keyword evidence="2" id="KW-1003">Cell membrane</keyword>
<dbReference type="InterPro" id="IPR036259">
    <property type="entry name" value="MFS_trans_sf"/>
</dbReference>
<dbReference type="PANTHER" id="PTHR23513">
    <property type="entry name" value="INTEGRAL MEMBRANE EFFLUX PROTEIN-RELATED"/>
    <property type="match status" value="1"/>
</dbReference>
<evidence type="ECO:0000313" key="8">
    <source>
        <dbReference type="Proteomes" id="UP000634529"/>
    </source>
</evidence>
<feature type="transmembrane region" description="Helical" evidence="6">
    <location>
        <begin position="345"/>
        <end position="370"/>
    </location>
</feature>
<comment type="subcellular location">
    <subcellularLocation>
        <location evidence="1">Cell membrane</location>
        <topology evidence="1">Multi-pass membrane protein</topology>
    </subcellularLocation>
</comment>
<protein>
    <submittedName>
        <fullName evidence="7">MFS transporter</fullName>
    </submittedName>
</protein>
<evidence type="ECO:0000256" key="5">
    <source>
        <dbReference type="ARBA" id="ARBA00023136"/>
    </source>
</evidence>
<dbReference type="InterPro" id="IPR011701">
    <property type="entry name" value="MFS"/>
</dbReference>
<feature type="transmembrane region" description="Helical" evidence="6">
    <location>
        <begin position="64"/>
        <end position="84"/>
    </location>
</feature>
<dbReference type="CDD" id="cd06173">
    <property type="entry name" value="MFS_MefA_like"/>
    <property type="match status" value="1"/>
</dbReference>
<evidence type="ECO:0000256" key="4">
    <source>
        <dbReference type="ARBA" id="ARBA00022989"/>
    </source>
</evidence>
<name>A0ABR9B1L6_9BACL</name>
<dbReference type="Gene3D" id="1.20.1250.20">
    <property type="entry name" value="MFS general substrate transporter like domains"/>
    <property type="match status" value="1"/>
</dbReference>
<feature type="transmembrane region" description="Helical" evidence="6">
    <location>
        <begin position="261"/>
        <end position="286"/>
    </location>
</feature>
<keyword evidence="8" id="KW-1185">Reference proteome</keyword>
<dbReference type="RefSeq" id="WP_192026196.1">
    <property type="nucleotide sequence ID" value="NZ_JACYTN010000016.1"/>
</dbReference>
<accession>A0ABR9B1L6</accession>
<feature type="transmembrane region" description="Helical" evidence="6">
    <location>
        <begin position="180"/>
        <end position="208"/>
    </location>
</feature>
<evidence type="ECO:0000256" key="3">
    <source>
        <dbReference type="ARBA" id="ARBA00022692"/>
    </source>
</evidence>
<dbReference type="Pfam" id="PF07690">
    <property type="entry name" value="MFS_1"/>
    <property type="match status" value="1"/>
</dbReference>
<feature type="transmembrane region" description="Helical" evidence="6">
    <location>
        <begin position="105"/>
        <end position="135"/>
    </location>
</feature>
<keyword evidence="3 6" id="KW-0812">Transmembrane</keyword>
<proteinExistence type="predicted"/>
<reference evidence="7 8" key="1">
    <citation type="submission" date="2020-09" db="EMBL/GenBank/DDBJ databases">
        <title>Paenibacillus sp. CAU 1523 isolated from sand of Haeundae Beach.</title>
        <authorList>
            <person name="Kim W."/>
        </authorList>
    </citation>
    <scope>NUCLEOTIDE SEQUENCE [LARGE SCALE GENOMIC DNA]</scope>
    <source>
        <strain evidence="7 8">CAU 1523</strain>
    </source>
</reference>
<dbReference type="EMBL" id="JACYTN010000016">
    <property type="protein sequence ID" value="MBD8499868.1"/>
    <property type="molecule type" value="Genomic_DNA"/>
</dbReference>
<organism evidence="7 8">
    <name type="scientific">Paenibacillus arenosi</name>
    <dbReference type="NCBI Taxonomy" id="2774142"/>
    <lineage>
        <taxon>Bacteria</taxon>
        <taxon>Bacillati</taxon>
        <taxon>Bacillota</taxon>
        <taxon>Bacilli</taxon>
        <taxon>Bacillales</taxon>
        <taxon>Paenibacillaceae</taxon>
        <taxon>Paenibacillus</taxon>
    </lineage>
</organism>
<evidence type="ECO:0000256" key="2">
    <source>
        <dbReference type="ARBA" id="ARBA00022475"/>
    </source>
</evidence>